<reference evidence="5 6" key="1">
    <citation type="submission" date="2015-10" db="EMBL/GenBank/DDBJ databases">
        <title>Metagenome-Assembled Genomes uncover a global brackish microbiome.</title>
        <authorList>
            <person name="Hugerth L.W."/>
            <person name="Larsson J."/>
            <person name="Alneberg J."/>
            <person name="Lindh M.V."/>
            <person name="Legrand C."/>
            <person name="Pinhassi J."/>
            <person name="Andersson A.F."/>
        </authorList>
    </citation>
    <scope>NUCLEOTIDE SEQUENCE [LARGE SCALE GENOMIC DNA]</scope>
    <source>
        <strain evidence="5">BACL15 MAG-120823-bin78</strain>
    </source>
</reference>
<dbReference type="InterPro" id="IPR007085">
    <property type="entry name" value="DNA/pantothenate-metab_flavo_C"/>
</dbReference>
<dbReference type="NCBIfam" id="TIGR00521">
    <property type="entry name" value="coaBC_dfp"/>
    <property type="match status" value="1"/>
</dbReference>
<proteinExistence type="predicted"/>
<dbReference type="PANTHER" id="PTHR14359:SF6">
    <property type="entry name" value="PHOSPHOPANTOTHENOYLCYSTEINE DECARBOXYLASE"/>
    <property type="match status" value="1"/>
</dbReference>
<keyword evidence="2" id="KW-0456">Lyase</keyword>
<dbReference type="AlphaFoldDB" id="A0A0R2PI16"/>
<feature type="domain" description="Flavoprotein" evidence="3">
    <location>
        <begin position="7"/>
        <end position="172"/>
    </location>
</feature>
<gene>
    <name evidence="5" type="ORF">ABR55_04710</name>
</gene>
<comment type="caution">
    <text evidence="5">The sequence shown here is derived from an EMBL/GenBank/DDBJ whole genome shotgun (WGS) entry which is preliminary data.</text>
</comment>
<dbReference type="Gene3D" id="3.40.50.1950">
    <property type="entry name" value="Flavin prenyltransferase-like"/>
    <property type="match status" value="1"/>
</dbReference>
<sequence>MRLQGREVILGVGGGIAAYKSCELLRRLQDRGYVITVVPTPSSLNFVGAATWEALSGRPVTTQVWESVHTVPHIALAERANFFLIAPATADLIARLAMGRADDLLTNLVLASDVPKMIVPAMHPSMWLDPATVANVATLKNRGFIVMEPEVGRLTGDDIGPGRFPETTAIISTFDGMTGHKQDLAGKKVLITAGGTREAIDPVRFIGNRSSGKQGIALAQAARDRGAQVGLIAANCDVSHLKGVELFPVETTAQMQAALQKQFDSCDILIMAAAVAD</sequence>
<name>A0A0R2PI16_9ACTN</name>
<evidence type="ECO:0000313" key="5">
    <source>
        <dbReference type="EMBL" id="KRO35619.1"/>
    </source>
</evidence>
<evidence type="ECO:0000256" key="1">
    <source>
        <dbReference type="ARBA" id="ARBA00022793"/>
    </source>
</evidence>
<accession>A0A0R2PI16</accession>
<dbReference type="Pfam" id="PF04127">
    <property type="entry name" value="DFP"/>
    <property type="match status" value="1"/>
</dbReference>
<evidence type="ECO:0000259" key="4">
    <source>
        <dbReference type="Pfam" id="PF04127"/>
    </source>
</evidence>
<dbReference type="InterPro" id="IPR035929">
    <property type="entry name" value="CoaB-like_sf"/>
</dbReference>
<dbReference type="SUPFAM" id="SSF102645">
    <property type="entry name" value="CoaB-like"/>
    <property type="match status" value="1"/>
</dbReference>
<dbReference type="InterPro" id="IPR036551">
    <property type="entry name" value="Flavin_trans-like"/>
</dbReference>
<feature type="domain" description="DNA/pantothenate metabolism flavoprotein C-terminal" evidence="4">
    <location>
        <begin position="184"/>
        <end position="277"/>
    </location>
</feature>
<dbReference type="Gene3D" id="3.40.50.10300">
    <property type="entry name" value="CoaB-like"/>
    <property type="match status" value="1"/>
</dbReference>
<dbReference type="GO" id="GO:0015941">
    <property type="term" value="P:pantothenate catabolic process"/>
    <property type="evidence" value="ECO:0007669"/>
    <property type="project" value="InterPro"/>
</dbReference>
<dbReference type="SUPFAM" id="SSF52507">
    <property type="entry name" value="Homo-oligomeric flavin-containing Cys decarboxylases, HFCD"/>
    <property type="match status" value="1"/>
</dbReference>
<evidence type="ECO:0000313" key="6">
    <source>
        <dbReference type="Proteomes" id="UP000052955"/>
    </source>
</evidence>
<dbReference type="GO" id="GO:0004633">
    <property type="term" value="F:phosphopantothenoylcysteine decarboxylase activity"/>
    <property type="evidence" value="ECO:0007669"/>
    <property type="project" value="InterPro"/>
</dbReference>
<dbReference type="GO" id="GO:0010181">
    <property type="term" value="F:FMN binding"/>
    <property type="evidence" value="ECO:0007669"/>
    <property type="project" value="InterPro"/>
</dbReference>
<keyword evidence="1" id="KW-0210">Decarboxylase</keyword>
<dbReference type="EMBL" id="LIAN01000278">
    <property type="protein sequence ID" value="KRO35619.1"/>
    <property type="molecule type" value="Genomic_DNA"/>
</dbReference>
<dbReference type="PANTHER" id="PTHR14359">
    <property type="entry name" value="HOMO-OLIGOMERIC FLAVIN CONTAINING CYS DECARBOXYLASE FAMILY"/>
    <property type="match status" value="1"/>
</dbReference>
<dbReference type="Pfam" id="PF02441">
    <property type="entry name" value="Flavoprotein"/>
    <property type="match status" value="1"/>
</dbReference>
<protein>
    <submittedName>
        <fullName evidence="5">Phosphopantothenoylcysteine decarboxylase</fullName>
    </submittedName>
</protein>
<evidence type="ECO:0000256" key="2">
    <source>
        <dbReference type="ARBA" id="ARBA00023239"/>
    </source>
</evidence>
<dbReference type="GO" id="GO:0004632">
    <property type="term" value="F:phosphopantothenate--cysteine ligase activity"/>
    <property type="evidence" value="ECO:0007669"/>
    <property type="project" value="InterPro"/>
</dbReference>
<organism evidence="5 6">
    <name type="scientific">Actinobacteria bacterium BACL15 MAG-120823-bin78</name>
    <dbReference type="NCBI Taxonomy" id="1655563"/>
    <lineage>
        <taxon>Bacteria</taxon>
        <taxon>Bacillati</taxon>
        <taxon>Actinomycetota</taxon>
        <taxon>Actinomycetes</taxon>
        <taxon>Actinomycetes incertae sedis</taxon>
        <taxon>ac1 cluster</taxon>
    </lineage>
</organism>
<dbReference type="InterPro" id="IPR003382">
    <property type="entry name" value="Flavoprotein"/>
</dbReference>
<feature type="non-terminal residue" evidence="5">
    <location>
        <position position="277"/>
    </location>
</feature>
<dbReference type="InterPro" id="IPR005252">
    <property type="entry name" value="CoaBC"/>
</dbReference>
<dbReference type="Proteomes" id="UP000052955">
    <property type="component" value="Unassembled WGS sequence"/>
</dbReference>
<dbReference type="GO" id="GO:0071513">
    <property type="term" value="C:phosphopantothenoylcysteine decarboxylase complex"/>
    <property type="evidence" value="ECO:0007669"/>
    <property type="project" value="TreeGrafter"/>
</dbReference>
<dbReference type="GO" id="GO:0015937">
    <property type="term" value="P:coenzyme A biosynthetic process"/>
    <property type="evidence" value="ECO:0007669"/>
    <property type="project" value="InterPro"/>
</dbReference>
<evidence type="ECO:0000259" key="3">
    <source>
        <dbReference type="Pfam" id="PF02441"/>
    </source>
</evidence>